<name>A0AAV5JI06_9ROSI</name>
<evidence type="ECO:0000256" key="1">
    <source>
        <dbReference type="SAM" id="MobiDB-lite"/>
    </source>
</evidence>
<evidence type="ECO:0000259" key="2">
    <source>
        <dbReference type="Pfam" id="PF04937"/>
    </source>
</evidence>
<gene>
    <name evidence="3" type="ORF">SLEP1_g23553</name>
</gene>
<dbReference type="InterPro" id="IPR007021">
    <property type="entry name" value="DUF659"/>
</dbReference>
<sequence>MASGSGSTSTSSKLKKSKEDIGWKYNKLVDPNNTSHVMCNFCNNVTTGSITRAKRHQIGIKGDVVACPGCPQMVRDELFANLQKKNLEKDMLSGGNSFDDEFGFGDDEEEVELRELPRGFASFTLSVGGSKNKKAKTTEGAKGPMDLFMYQKLEAVLEKRKLKHDKGKQLNMKEYDKEMRPLTIQYIAPFLYENGIALNVAHSTSFKKMVEAIGQYGPNLRPPSYHELRVSCLNKELEHTKKLLEYHKSKLLEEKRKDIFWTPCAAHCVDLMLEDIGKISKVKRTIQRAMSVVGFIYNHSSTLNLMRQFTNNTELVRHGVTRLQRSKSNAYCDGYLIWNSVLYALKVIGPLVSALRLVDSKKKLAMPYIYEAMGKAQDGIKRSLNEDASKYNEILDIIDRRWECRLYRPLHAAAYYLNPTTFYGTPNMNLDLRLTSGLMECIKKMAPHMEMQLKIYEVVAIYKRGQGHFDEEEEFETSANGKGEKGQVDDIDDYEVEEEEMEAEGSDFDS</sequence>
<comment type="caution">
    <text evidence="3">The sequence shown here is derived from an EMBL/GenBank/DDBJ whole genome shotgun (WGS) entry which is preliminary data.</text>
</comment>
<organism evidence="3 4">
    <name type="scientific">Rubroshorea leprosula</name>
    <dbReference type="NCBI Taxonomy" id="152421"/>
    <lineage>
        <taxon>Eukaryota</taxon>
        <taxon>Viridiplantae</taxon>
        <taxon>Streptophyta</taxon>
        <taxon>Embryophyta</taxon>
        <taxon>Tracheophyta</taxon>
        <taxon>Spermatophyta</taxon>
        <taxon>Magnoliopsida</taxon>
        <taxon>eudicotyledons</taxon>
        <taxon>Gunneridae</taxon>
        <taxon>Pentapetalae</taxon>
        <taxon>rosids</taxon>
        <taxon>malvids</taxon>
        <taxon>Malvales</taxon>
        <taxon>Dipterocarpaceae</taxon>
        <taxon>Rubroshorea</taxon>
    </lineage>
</organism>
<dbReference type="AlphaFoldDB" id="A0AAV5JI06"/>
<evidence type="ECO:0000313" key="4">
    <source>
        <dbReference type="Proteomes" id="UP001054252"/>
    </source>
</evidence>
<reference evidence="3 4" key="1">
    <citation type="journal article" date="2021" name="Commun. Biol.">
        <title>The genome of Shorea leprosula (Dipterocarpaceae) highlights the ecological relevance of drought in aseasonal tropical rainforests.</title>
        <authorList>
            <person name="Ng K.K.S."/>
            <person name="Kobayashi M.J."/>
            <person name="Fawcett J.A."/>
            <person name="Hatakeyama M."/>
            <person name="Paape T."/>
            <person name="Ng C.H."/>
            <person name="Ang C.C."/>
            <person name="Tnah L.H."/>
            <person name="Lee C.T."/>
            <person name="Nishiyama T."/>
            <person name="Sese J."/>
            <person name="O'Brien M.J."/>
            <person name="Copetti D."/>
            <person name="Mohd Noor M.I."/>
            <person name="Ong R.C."/>
            <person name="Putra M."/>
            <person name="Sireger I.Z."/>
            <person name="Indrioko S."/>
            <person name="Kosugi Y."/>
            <person name="Izuno A."/>
            <person name="Isagi Y."/>
            <person name="Lee S.L."/>
            <person name="Shimizu K.K."/>
        </authorList>
    </citation>
    <scope>NUCLEOTIDE SEQUENCE [LARGE SCALE GENOMIC DNA]</scope>
    <source>
        <strain evidence="3">214</strain>
    </source>
</reference>
<evidence type="ECO:0000313" key="3">
    <source>
        <dbReference type="EMBL" id="GKV12411.1"/>
    </source>
</evidence>
<protein>
    <recommendedName>
        <fullName evidence="2">DUF659 domain-containing protein</fullName>
    </recommendedName>
</protein>
<feature type="compositionally biased region" description="Acidic residues" evidence="1">
    <location>
        <begin position="489"/>
        <end position="510"/>
    </location>
</feature>
<keyword evidence="4" id="KW-1185">Reference proteome</keyword>
<dbReference type="Proteomes" id="UP001054252">
    <property type="component" value="Unassembled WGS sequence"/>
</dbReference>
<proteinExistence type="predicted"/>
<dbReference type="PANTHER" id="PTHR32166:SF74">
    <property type="entry name" value="OS05G0256350 PROTEIN"/>
    <property type="match status" value="1"/>
</dbReference>
<accession>A0AAV5JI06</accession>
<dbReference type="PANTHER" id="PTHR32166">
    <property type="entry name" value="OSJNBA0013A04.12 PROTEIN"/>
    <property type="match status" value="1"/>
</dbReference>
<dbReference type="EMBL" id="BPVZ01000036">
    <property type="protein sequence ID" value="GKV12411.1"/>
    <property type="molecule type" value="Genomic_DNA"/>
</dbReference>
<feature type="region of interest" description="Disordered" evidence="1">
    <location>
        <begin position="471"/>
        <end position="510"/>
    </location>
</feature>
<dbReference type="InterPro" id="IPR012337">
    <property type="entry name" value="RNaseH-like_sf"/>
</dbReference>
<dbReference type="Pfam" id="PF04937">
    <property type="entry name" value="DUF659"/>
    <property type="match status" value="1"/>
</dbReference>
<feature type="domain" description="DUF659" evidence="2">
    <location>
        <begin position="249"/>
        <end position="291"/>
    </location>
</feature>
<dbReference type="SUPFAM" id="SSF53098">
    <property type="entry name" value="Ribonuclease H-like"/>
    <property type="match status" value="1"/>
</dbReference>